<keyword evidence="2" id="KW-0732">Signal</keyword>
<feature type="region of interest" description="Disordered" evidence="1">
    <location>
        <begin position="149"/>
        <end position="169"/>
    </location>
</feature>
<gene>
    <name evidence="3" type="ORF">D7Y13_22550</name>
</gene>
<dbReference type="RefSeq" id="WP_120584649.1">
    <property type="nucleotide sequence ID" value="NZ_RAWI01000183.1"/>
</dbReference>
<dbReference type="SUPFAM" id="SSF50156">
    <property type="entry name" value="PDZ domain-like"/>
    <property type="match status" value="1"/>
</dbReference>
<evidence type="ECO:0000313" key="3">
    <source>
        <dbReference type="EMBL" id="RKI03246.1"/>
    </source>
</evidence>
<organism evidence="3 4">
    <name type="scientific">Corallococcus praedator</name>
    <dbReference type="NCBI Taxonomy" id="2316724"/>
    <lineage>
        <taxon>Bacteria</taxon>
        <taxon>Pseudomonadati</taxon>
        <taxon>Myxococcota</taxon>
        <taxon>Myxococcia</taxon>
        <taxon>Myxococcales</taxon>
        <taxon>Cystobacterineae</taxon>
        <taxon>Myxococcaceae</taxon>
        <taxon>Corallococcus</taxon>
    </lineage>
</organism>
<evidence type="ECO:0000256" key="2">
    <source>
        <dbReference type="SAM" id="SignalP"/>
    </source>
</evidence>
<feature type="signal peptide" evidence="2">
    <location>
        <begin position="1"/>
        <end position="22"/>
    </location>
</feature>
<dbReference type="Gene3D" id="2.30.42.10">
    <property type="match status" value="1"/>
</dbReference>
<sequence length="482" mass="52270">MPAVCLLLSAVTSLFTTTWLLAAAPFTVAVEPVGFSVRSDGARVSITQVVPGGPADRAGLEAGMRVQSIVSPVRAFAQGPIGKLGRRDLHDALQPTWDEPLILTVGKTPQEGHLVSVQRDDARPAEEFPPGPLTLKQLERLTLSQQARYHPARFSSPQGRAPEDEPSLTLHHESQAWVKKGQLQGMTGGGHTGLWIHPQLQLDSNCPARIKKVELRGPGPGLPRTLTPAPEDTNPWQQFDFDLPLWSLRDVTKACAAGKTSLTASLRAALSCQGEPVLQKTLPVKLTLTCHQPPPEDVTDTLDLVALRGEEEFLVGAKAVVTVEVMRLDTEVPQVEAATVVEVDDQGKELRRVVTLPVPAGTEELKTEVTLDTTTARTVRLAAELRFPDGSTRRTTAQQVPILTPELVAARQKEEEAGGERLQAFTARFSKEWKSPCANVPATVAWLQKQPEIASASGDKGGHHFSYQVKGSLLILFDCHQQ</sequence>
<evidence type="ECO:0008006" key="5">
    <source>
        <dbReference type="Google" id="ProtNLM"/>
    </source>
</evidence>
<name>A0ABX9QEK5_9BACT</name>
<evidence type="ECO:0000256" key="1">
    <source>
        <dbReference type="SAM" id="MobiDB-lite"/>
    </source>
</evidence>
<protein>
    <recommendedName>
        <fullName evidence="5">PDZ domain-containing protein</fullName>
    </recommendedName>
</protein>
<dbReference type="Proteomes" id="UP000278907">
    <property type="component" value="Unassembled WGS sequence"/>
</dbReference>
<evidence type="ECO:0000313" key="4">
    <source>
        <dbReference type="Proteomes" id="UP000278907"/>
    </source>
</evidence>
<keyword evidence="4" id="KW-1185">Reference proteome</keyword>
<accession>A0ABX9QEK5</accession>
<dbReference type="InterPro" id="IPR036034">
    <property type="entry name" value="PDZ_sf"/>
</dbReference>
<comment type="caution">
    <text evidence="3">The sequence shown here is derived from an EMBL/GenBank/DDBJ whole genome shotgun (WGS) entry which is preliminary data.</text>
</comment>
<reference evidence="3 4" key="1">
    <citation type="submission" date="2018-09" db="EMBL/GenBank/DDBJ databases">
        <authorList>
            <person name="Livingstone P.G."/>
            <person name="Whitworth D.E."/>
        </authorList>
    </citation>
    <scope>NUCLEOTIDE SEQUENCE [LARGE SCALE GENOMIC DNA]</scope>
    <source>
        <strain evidence="3 4">CA031B</strain>
    </source>
</reference>
<dbReference type="EMBL" id="RAWI01000183">
    <property type="protein sequence ID" value="RKI03246.1"/>
    <property type="molecule type" value="Genomic_DNA"/>
</dbReference>
<proteinExistence type="predicted"/>
<feature type="chain" id="PRO_5047232005" description="PDZ domain-containing protein" evidence="2">
    <location>
        <begin position="23"/>
        <end position="482"/>
    </location>
</feature>